<dbReference type="PANTHER" id="PTHR48100:SF54">
    <property type="entry name" value="PHOSPHATASE SPAC5H10.03-RELATED"/>
    <property type="match status" value="1"/>
</dbReference>
<reference evidence="2 3" key="1">
    <citation type="submission" date="2020-03" db="EMBL/GenBank/DDBJ databases">
        <title>Draft Genome Sequence of Cudoniella acicularis.</title>
        <authorList>
            <person name="Buettner E."/>
            <person name="Kellner H."/>
        </authorList>
    </citation>
    <scope>NUCLEOTIDE SEQUENCE [LARGE SCALE GENOMIC DNA]</scope>
    <source>
        <strain evidence="2 3">DSM 108380</strain>
    </source>
</reference>
<protein>
    <recommendedName>
        <fullName evidence="4">Phosphoglycerate mutase</fullName>
    </recommendedName>
</protein>
<dbReference type="Pfam" id="PF00300">
    <property type="entry name" value="His_Phos_1"/>
    <property type="match status" value="1"/>
</dbReference>
<sequence length="391" mass="44556">MLPHKALSSTEVDKKRKENIGDSKDSGIIVNDDWFEKRRKLTSPPSLYLRIDIPEPLRLPHKGLGMQLEKMEDTDLIKATPKTPIDTAIGQTFILPQYKITPAIPLSMSVQKPKVTFHLLRHGQATHNIRGLPEGKQKRIHDPPLTSRGMFQCTKFRNQFPHMSSVKLVLCSPLQRTLQTAMKSFKPLVADGLLILPWNSLREWGNIPCNTGTPFQTLKEKFREFPFDLTLMKDAHWEMNKETSHCTQVREAHVNHVLNELQWLQHCIIEGGHWNGLRFPKAGGPAPIHIVLVTHWGFLQNLVGLPKANRMNNKQVKNSTTTNVVPTHSPQQTGSKQESQPDVLDRNVREPVQTLQTGRNPRNSHHQCTCAGRSFLLLPSHPNYRDHGTRR</sequence>
<feature type="region of interest" description="Disordered" evidence="1">
    <location>
        <begin position="1"/>
        <end position="22"/>
    </location>
</feature>
<dbReference type="SUPFAM" id="SSF53254">
    <property type="entry name" value="Phosphoglycerate mutase-like"/>
    <property type="match status" value="1"/>
</dbReference>
<dbReference type="Gene3D" id="3.40.50.1240">
    <property type="entry name" value="Phosphoglycerate mutase-like"/>
    <property type="match status" value="1"/>
</dbReference>
<feature type="region of interest" description="Disordered" evidence="1">
    <location>
        <begin position="315"/>
        <end position="347"/>
    </location>
</feature>
<evidence type="ECO:0000313" key="2">
    <source>
        <dbReference type="EMBL" id="KAF4626083.1"/>
    </source>
</evidence>
<dbReference type="InterPro" id="IPR029033">
    <property type="entry name" value="His_PPase_superfam"/>
</dbReference>
<dbReference type="InterPro" id="IPR013078">
    <property type="entry name" value="His_Pase_superF_clade-1"/>
</dbReference>
<keyword evidence="3" id="KW-1185">Reference proteome</keyword>
<dbReference type="SMART" id="SM00855">
    <property type="entry name" value="PGAM"/>
    <property type="match status" value="1"/>
</dbReference>
<dbReference type="EMBL" id="JAAMPI010001229">
    <property type="protein sequence ID" value="KAF4626083.1"/>
    <property type="molecule type" value="Genomic_DNA"/>
</dbReference>
<accession>A0A8H4VXA3</accession>
<feature type="compositionally biased region" description="Basic and acidic residues" evidence="1">
    <location>
        <begin position="11"/>
        <end position="22"/>
    </location>
</feature>
<proteinExistence type="predicted"/>
<dbReference type="PANTHER" id="PTHR48100">
    <property type="entry name" value="BROAD-SPECIFICITY PHOSPHATASE YOR283W-RELATED"/>
    <property type="match status" value="1"/>
</dbReference>
<name>A0A8H4VXA3_9HELO</name>
<dbReference type="GO" id="GO:0005737">
    <property type="term" value="C:cytoplasm"/>
    <property type="evidence" value="ECO:0007669"/>
    <property type="project" value="TreeGrafter"/>
</dbReference>
<dbReference type="OrthoDB" id="496981at2759"/>
<dbReference type="CDD" id="cd07067">
    <property type="entry name" value="HP_PGM_like"/>
    <property type="match status" value="1"/>
</dbReference>
<dbReference type="InterPro" id="IPR050275">
    <property type="entry name" value="PGM_Phosphatase"/>
</dbReference>
<feature type="compositionally biased region" description="Polar residues" evidence="1">
    <location>
        <begin position="315"/>
        <end position="340"/>
    </location>
</feature>
<dbReference type="PROSITE" id="PS00175">
    <property type="entry name" value="PG_MUTASE"/>
    <property type="match status" value="1"/>
</dbReference>
<dbReference type="AlphaFoldDB" id="A0A8H4VXA3"/>
<dbReference type="GO" id="GO:0016791">
    <property type="term" value="F:phosphatase activity"/>
    <property type="evidence" value="ECO:0007669"/>
    <property type="project" value="TreeGrafter"/>
</dbReference>
<evidence type="ECO:0008006" key="4">
    <source>
        <dbReference type="Google" id="ProtNLM"/>
    </source>
</evidence>
<evidence type="ECO:0000313" key="3">
    <source>
        <dbReference type="Proteomes" id="UP000566819"/>
    </source>
</evidence>
<dbReference type="InterPro" id="IPR001345">
    <property type="entry name" value="PG/BPGM_mutase_AS"/>
</dbReference>
<comment type="caution">
    <text evidence="2">The sequence shown here is derived from an EMBL/GenBank/DDBJ whole genome shotgun (WGS) entry which is preliminary data.</text>
</comment>
<gene>
    <name evidence="2" type="ORF">G7Y89_g12078</name>
</gene>
<organism evidence="2 3">
    <name type="scientific">Cudoniella acicularis</name>
    <dbReference type="NCBI Taxonomy" id="354080"/>
    <lineage>
        <taxon>Eukaryota</taxon>
        <taxon>Fungi</taxon>
        <taxon>Dikarya</taxon>
        <taxon>Ascomycota</taxon>
        <taxon>Pezizomycotina</taxon>
        <taxon>Leotiomycetes</taxon>
        <taxon>Helotiales</taxon>
        <taxon>Tricladiaceae</taxon>
        <taxon>Cudoniella</taxon>
    </lineage>
</organism>
<evidence type="ECO:0000256" key="1">
    <source>
        <dbReference type="SAM" id="MobiDB-lite"/>
    </source>
</evidence>
<dbReference type="Proteomes" id="UP000566819">
    <property type="component" value="Unassembled WGS sequence"/>
</dbReference>